<organism evidence="2 3">
    <name type="scientific">Epichloe festucae (strain Fl1)</name>
    <dbReference type="NCBI Taxonomy" id="877507"/>
    <lineage>
        <taxon>Eukaryota</taxon>
        <taxon>Fungi</taxon>
        <taxon>Dikarya</taxon>
        <taxon>Ascomycota</taxon>
        <taxon>Pezizomycotina</taxon>
        <taxon>Sordariomycetes</taxon>
        <taxon>Hypocreomycetidae</taxon>
        <taxon>Hypocreales</taxon>
        <taxon>Clavicipitaceae</taxon>
        <taxon>Epichloe</taxon>
    </lineage>
</organism>
<reference evidence="2 3" key="1">
    <citation type="journal article" date="2018" name="PLoS Genet.">
        <title>Repeat elements organise 3D genome structure and mediate transcription in the filamentous fungus Epichloe festucae.</title>
        <authorList>
            <person name="Winter D.J."/>
            <person name="Ganley A.R.D."/>
            <person name="Young C.A."/>
            <person name="Liachko I."/>
            <person name="Schardl C.L."/>
            <person name="Dupont P.Y."/>
            <person name="Berry D."/>
            <person name="Ram A."/>
            <person name="Scott B."/>
            <person name="Cox M.P."/>
        </authorList>
    </citation>
    <scope>NUCLEOTIDE SEQUENCE [LARGE SCALE GENOMIC DNA]</scope>
    <source>
        <strain evidence="2 3">Fl1</strain>
    </source>
</reference>
<evidence type="ECO:0000313" key="2">
    <source>
        <dbReference type="EMBL" id="QPH09431.1"/>
    </source>
</evidence>
<proteinExistence type="predicted"/>
<name>A0A7S9KV66_EPIFF</name>
<evidence type="ECO:0000256" key="1">
    <source>
        <dbReference type="SAM" id="MobiDB-lite"/>
    </source>
</evidence>
<accession>A0A7S9KV66</accession>
<evidence type="ECO:0000313" key="3">
    <source>
        <dbReference type="Proteomes" id="UP000594364"/>
    </source>
</evidence>
<sequence length="86" mass="10117">MFIHNDAMHAQGRQTTRPFSAEPVMRAFPQSKASYRRRNFKIRTNKYVVTSVFPHGPKSDKCRYHDTSNARKGLEPYKFPSLIHDY</sequence>
<protein>
    <submittedName>
        <fullName evidence="2">Uncharacterized protein</fullName>
    </submittedName>
</protein>
<keyword evidence="3" id="KW-1185">Reference proteome</keyword>
<gene>
    <name evidence="2" type="ORF">C2857_000201</name>
</gene>
<dbReference type="EMBL" id="CP031389">
    <property type="protein sequence ID" value="QPH09431.1"/>
    <property type="molecule type" value="Genomic_DNA"/>
</dbReference>
<dbReference type="AlphaFoldDB" id="A0A7S9KV66"/>
<feature type="region of interest" description="Disordered" evidence="1">
    <location>
        <begin position="1"/>
        <end position="21"/>
    </location>
</feature>
<dbReference type="Proteomes" id="UP000594364">
    <property type="component" value="Chromosome 5"/>
</dbReference>